<comment type="subcellular location">
    <subcellularLocation>
        <location evidence="1">Membrane</location>
        <topology evidence="1">Multi-pass membrane protein</topology>
    </subcellularLocation>
</comment>
<evidence type="ECO:0000256" key="8">
    <source>
        <dbReference type="SAM" id="Phobius"/>
    </source>
</evidence>
<feature type="transmembrane region" description="Helical" evidence="8">
    <location>
        <begin position="506"/>
        <end position="525"/>
    </location>
</feature>
<dbReference type="EMBL" id="FUWM01000015">
    <property type="protein sequence ID" value="SJZ80280.1"/>
    <property type="molecule type" value="Genomic_DNA"/>
</dbReference>
<keyword evidence="6 8" id="KW-0472">Membrane</keyword>
<dbReference type="GO" id="GO:0005886">
    <property type="term" value="C:plasma membrane"/>
    <property type="evidence" value="ECO:0007669"/>
    <property type="project" value="TreeGrafter"/>
</dbReference>
<evidence type="ECO:0000256" key="2">
    <source>
        <dbReference type="ARBA" id="ARBA00006434"/>
    </source>
</evidence>
<feature type="transmembrane region" description="Helical" evidence="8">
    <location>
        <begin position="415"/>
        <end position="433"/>
    </location>
</feature>
<dbReference type="GO" id="GO:0022857">
    <property type="term" value="F:transmembrane transporter activity"/>
    <property type="evidence" value="ECO:0007669"/>
    <property type="project" value="InterPro"/>
</dbReference>
<reference evidence="10" key="1">
    <citation type="submission" date="2017-02" db="EMBL/GenBank/DDBJ databases">
        <authorList>
            <person name="Varghese N."/>
            <person name="Submissions S."/>
        </authorList>
    </citation>
    <scope>NUCLEOTIDE SEQUENCE [LARGE SCALE GENOMIC DNA]</scope>
    <source>
        <strain evidence="10">ATCC BAA-73</strain>
    </source>
</reference>
<feature type="transmembrane region" description="Helical" evidence="8">
    <location>
        <begin position="81"/>
        <end position="100"/>
    </location>
</feature>
<dbReference type="CDD" id="cd10322">
    <property type="entry name" value="SLC5sbd"/>
    <property type="match status" value="1"/>
</dbReference>
<dbReference type="Pfam" id="PF00474">
    <property type="entry name" value="SSF"/>
    <property type="match status" value="1"/>
</dbReference>
<feature type="transmembrane region" description="Helical" evidence="8">
    <location>
        <begin position="48"/>
        <end position="69"/>
    </location>
</feature>
<feature type="transmembrane region" description="Helical" evidence="8">
    <location>
        <begin position="151"/>
        <end position="172"/>
    </location>
</feature>
<keyword evidence="4 8" id="KW-0812">Transmembrane</keyword>
<feature type="transmembrane region" description="Helical" evidence="8">
    <location>
        <begin position="265"/>
        <end position="289"/>
    </location>
</feature>
<keyword evidence="3" id="KW-0813">Transport</keyword>
<dbReference type="InterPro" id="IPR001734">
    <property type="entry name" value="Na/solute_symporter"/>
</dbReference>
<dbReference type="PANTHER" id="PTHR48086">
    <property type="entry name" value="SODIUM/PROLINE SYMPORTER-RELATED"/>
    <property type="match status" value="1"/>
</dbReference>
<feature type="transmembrane region" description="Helical" evidence="8">
    <location>
        <begin position="480"/>
        <end position="500"/>
    </location>
</feature>
<evidence type="ECO:0000256" key="1">
    <source>
        <dbReference type="ARBA" id="ARBA00004141"/>
    </source>
</evidence>
<feature type="transmembrane region" description="Helical" evidence="8">
    <location>
        <begin position="184"/>
        <end position="204"/>
    </location>
</feature>
<evidence type="ECO:0000313" key="9">
    <source>
        <dbReference type="EMBL" id="SJZ80280.1"/>
    </source>
</evidence>
<evidence type="ECO:0000256" key="7">
    <source>
        <dbReference type="RuleBase" id="RU362091"/>
    </source>
</evidence>
<organism evidence="9 10">
    <name type="scientific">Selenihalanaerobacter shriftii</name>
    <dbReference type="NCBI Taxonomy" id="142842"/>
    <lineage>
        <taxon>Bacteria</taxon>
        <taxon>Bacillati</taxon>
        <taxon>Bacillota</taxon>
        <taxon>Clostridia</taxon>
        <taxon>Halanaerobiales</taxon>
        <taxon>Halobacteroidaceae</taxon>
        <taxon>Selenihalanaerobacter</taxon>
    </lineage>
</organism>
<accession>A0A1T4NLX2</accession>
<feature type="transmembrane region" description="Helical" evidence="8">
    <location>
        <begin position="121"/>
        <end position="145"/>
    </location>
</feature>
<evidence type="ECO:0000313" key="10">
    <source>
        <dbReference type="Proteomes" id="UP000190625"/>
    </source>
</evidence>
<feature type="transmembrane region" description="Helical" evidence="8">
    <location>
        <begin position="384"/>
        <end position="408"/>
    </location>
</feature>
<proteinExistence type="inferred from homology"/>
<dbReference type="Proteomes" id="UP000190625">
    <property type="component" value="Unassembled WGS sequence"/>
</dbReference>
<keyword evidence="5 8" id="KW-1133">Transmembrane helix</keyword>
<dbReference type="InterPro" id="IPR038377">
    <property type="entry name" value="Na/Glc_symporter_sf"/>
</dbReference>
<evidence type="ECO:0000256" key="3">
    <source>
        <dbReference type="ARBA" id="ARBA00022448"/>
    </source>
</evidence>
<evidence type="ECO:0000256" key="6">
    <source>
        <dbReference type="ARBA" id="ARBA00023136"/>
    </source>
</evidence>
<dbReference type="InterPro" id="IPR050277">
    <property type="entry name" value="Sodium:Solute_Symporter"/>
</dbReference>
<feature type="transmembrane region" description="Helical" evidence="8">
    <location>
        <begin position="445"/>
        <end position="468"/>
    </location>
</feature>
<dbReference type="Gene3D" id="1.20.1730.10">
    <property type="entry name" value="Sodium/glucose cotransporter"/>
    <property type="match status" value="1"/>
</dbReference>
<dbReference type="PROSITE" id="PS50283">
    <property type="entry name" value="NA_SOLUT_SYMP_3"/>
    <property type="match status" value="1"/>
</dbReference>
<feature type="transmembrane region" description="Helical" evidence="8">
    <location>
        <begin position="232"/>
        <end position="253"/>
    </location>
</feature>
<dbReference type="STRING" id="142842.SAMN02745118_01858"/>
<gene>
    <name evidence="9" type="ORF">SAMN02745118_01858</name>
</gene>
<keyword evidence="10" id="KW-1185">Reference proteome</keyword>
<sequence length="533" mass="59055">MLGETINQYAVWFLGMALVYTLLLIVIGRKAKKLAQDDVGYFSGNRNFGAWHVAVCITGLFSGSSFVAILELSYNYGLSAIWYGIAESLHVFIIAFFLLSSFREKLVVTISGLIGKKYGELASIISGLITAITFPMWSTATALAFASALHVFTGLSLHLSVIFTALLLFLYLRSGGMWALGYTQILNVIVSFIMFGVGFYALLIEPGLDGLANFVTTHPEYLSPDSIGLQKIIVWFATFIINTFLAQACFQMATACKTVEEGRKGLYIALILDIFFMIFGVLFGMAAVIKFPYLDKGLVAFPLYLKSVLPPPLVGIFGLGIWACALGWGAPCQFSGATSLGKDVLGKLSSNDDNMTDIRYTKISLLVLTLLMICYSLLRSEASAWWNVFAWVVRNSATFSPVIAALFWPVATKRGVIYAMITGFLSGIMWNYLGGWDIIHFYLNIHPIWIGMSVNIIFLVCISLWDNFSNIKFKLKKKKTILLFILGFVGLLTLGVNHWYMLYIKGLLGLVSFSLIFISFILVILTTEINLKV</sequence>
<feature type="transmembrane region" description="Helical" evidence="8">
    <location>
        <begin position="360"/>
        <end position="378"/>
    </location>
</feature>
<feature type="transmembrane region" description="Helical" evidence="8">
    <location>
        <begin position="6"/>
        <end position="27"/>
    </location>
</feature>
<dbReference type="PANTHER" id="PTHR48086:SF7">
    <property type="entry name" value="SODIUM-SOLUTE SYMPORTER-RELATED"/>
    <property type="match status" value="1"/>
</dbReference>
<evidence type="ECO:0000256" key="5">
    <source>
        <dbReference type="ARBA" id="ARBA00022989"/>
    </source>
</evidence>
<evidence type="ECO:0000256" key="4">
    <source>
        <dbReference type="ARBA" id="ARBA00022692"/>
    </source>
</evidence>
<dbReference type="AlphaFoldDB" id="A0A1T4NLX2"/>
<name>A0A1T4NLX2_9FIRM</name>
<protein>
    <submittedName>
        <fullName evidence="9">Solute:Na+ symporter, SSS family</fullName>
    </submittedName>
</protein>
<feature type="transmembrane region" description="Helical" evidence="8">
    <location>
        <begin position="309"/>
        <end position="330"/>
    </location>
</feature>
<comment type="similarity">
    <text evidence="2 7">Belongs to the sodium:solute symporter (SSF) (TC 2.A.21) family.</text>
</comment>